<feature type="transmembrane region" description="Helical" evidence="1">
    <location>
        <begin position="74"/>
        <end position="94"/>
    </location>
</feature>
<dbReference type="AlphaFoldDB" id="A0A1T5I996"/>
<reference evidence="2 3" key="1">
    <citation type="submission" date="2017-02" db="EMBL/GenBank/DDBJ databases">
        <authorList>
            <person name="Peterson S.W."/>
        </authorList>
    </citation>
    <scope>NUCLEOTIDE SEQUENCE [LARGE SCALE GENOMIC DNA]</scope>
    <source>
        <strain evidence="2 3">VKM Ac-2059</strain>
    </source>
</reference>
<sequence>MSVTATATATASGTAAAKTWNVWLYVLMGIGAAVVGLLPWIITGMRLPLQNLWADEGAGLGEPMPFVLLPFSQYFVTLLIGVIAVGSALGGLVARLTKQRRPRFGTAAVAAGVLLVQLIAVIQTASVVEDGLRETSATELYFYGLTGGAAASMGVGMLVLGLIAAAPAAGVLVGTSLAAVALGPWLSGLILPHTLQPVPPEFLAFLQSASLWIPAIVVGLTIAWCGLGSAGRIVAALFSLLVLWIGPVTFTAVTSAIGSRVLARYPAEMLEYGLQVFQAALLEPGASLRYVALAVVVAALGLAARALNTRRSHLTKT</sequence>
<keyword evidence="1" id="KW-1133">Transmembrane helix</keyword>
<evidence type="ECO:0000313" key="2">
    <source>
        <dbReference type="EMBL" id="SKC35736.1"/>
    </source>
</evidence>
<feature type="transmembrane region" description="Helical" evidence="1">
    <location>
        <begin position="106"/>
        <end position="128"/>
    </location>
</feature>
<keyword evidence="3" id="KW-1185">Reference proteome</keyword>
<feature type="transmembrane region" description="Helical" evidence="1">
    <location>
        <begin position="171"/>
        <end position="191"/>
    </location>
</feature>
<dbReference type="STRING" id="123320.SAMN06309945_0102"/>
<keyword evidence="1" id="KW-0472">Membrane</keyword>
<dbReference type="Proteomes" id="UP000190857">
    <property type="component" value="Unassembled WGS sequence"/>
</dbReference>
<protein>
    <submittedName>
        <fullName evidence="2">Uncharacterized protein</fullName>
    </submittedName>
</protein>
<proteinExistence type="predicted"/>
<gene>
    <name evidence="2" type="ORF">SAMN06309945_0102</name>
</gene>
<feature type="transmembrane region" description="Helical" evidence="1">
    <location>
        <begin position="140"/>
        <end position="164"/>
    </location>
</feature>
<feature type="transmembrane region" description="Helical" evidence="1">
    <location>
        <begin position="287"/>
        <end position="307"/>
    </location>
</feature>
<dbReference type="EMBL" id="FUZP01000001">
    <property type="protein sequence ID" value="SKC35736.1"/>
    <property type="molecule type" value="Genomic_DNA"/>
</dbReference>
<evidence type="ECO:0000256" key="1">
    <source>
        <dbReference type="SAM" id="Phobius"/>
    </source>
</evidence>
<name>A0A1T5I996_9MICO</name>
<organism evidence="2 3">
    <name type="scientific">Okibacterium fritillariae</name>
    <dbReference type="NCBI Taxonomy" id="123320"/>
    <lineage>
        <taxon>Bacteria</taxon>
        <taxon>Bacillati</taxon>
        <taxon>Actinomycetota</taxon>
        <taxon>Actinomycetes</taxon>
        <taxon>Micrococcales</taxon>
        <taxon>Microbacteriaceae</taxon>
        <taxon>Okibacterium</taxon>
    </lineage>
</organism>
<feature type="transmembrane region" description="Helical" evidence="1">
    <location>
        <begin position="234"/>
        <end position="257"/>
    </location>
</feature>
<feature type="transmembrane region" description="Helical" evidence="1">
    <location>
        <begin position="22"/>
        <end position="42"/>
    </location>
</feature>
<feature type="transmembrane region" description="Helical" evidence="1">
    <location>
        <begin position="203"/>
        <end position="227"/>
    </location>
</feature>
<accession>A0A1T5I996</accession>
<keyword evidence="1" id="KW-0812">Transmembrane</keyword>
<evidence type="ECO:0000313" key="3">
    <source>
        <dbReference type="Proteomes" id="UP000190857"/>
    </source>
</evidence>